<dbReference type="PROSITE" id="PS51165">
    <property type="entry name" value="THUMP"/>
    <property type="match status" value="1"/>
</dbReference>
<reference evidence="8" key="1">
    <citation type="submission" date="2025-08" db="UniProtKB">
        <authorList>
            <consortium name="Ensembl"/>
        </authorList>
    </citation>
    <scope>IDENTIFICATION</scope>
</reference>
<evidence type="ECO:0000259" key="7">
    <source>
        <dbReference type="PROSITE" id="PS51165"/>
    </source>
</evidence>
<feature type="domain" description="THUMP" evidence="7">
    <location>
        <begin position="119"/>
        <end position="226"/>
    </location>
</feature>
<dbReference type="AlphaFoldDB" id="A0A8C4NII7"/>
<evidence type="ECO:0000256" key="6">
    <source>
        <dbReference type="SAM" id="MobiDB-lite"/>
    </source>
</evidence>
<evidence type="ECO:0000256" key="4">
    <source>
        <dbReference type="ARBA" id="ARBA00022694"/>
    </source>
</evidence>
<dbReference type="InterPro" id="IPR029063">
    <property type="entry name" value="SAM-dependent_MTases_sf"/>
</dbReference>
<dbReference type="GO" id="GO:0005737">
    <property type="term" value="C:cytoplasm"/>
    <property type="evidence" value="ECO:0007669"/>
    <property type="project" value="UniProtKB-SubCell"/>
</dbReference>
<dbReference type="InterPro" id="IPR000241">
    <property type="entry name" value="RlmKL-like_Mtase"/>
</dbReference>
<feature type="region of interest" description="Disordered" evidence="6">
    <location>
        <begin position="94"/>
        <end position="113"/>
    </location>
</feature>
<dbReference type="GO" id="GO:0003723">
    <property type="term" value="F:RNA binding"/>
    <property type="evidence" value="ECO:0007669"/>
    <property type="project" value="UniProtKB-UniRule"/>
</dbReference>
<keyword evidence="4" id="KW-0819">tRNA processing</keyword>
<dbReference type="PANTHER" id="PTHR14911:SF13">
    <property type="entry name" value="TRNA (GUANINE(6)-N2)-METHYLTRANSFERASE THUMP3"/>
    <property type="match status" value="1"/>
</dbReference>
<proteinExistence type="inferred from homology"/>
<feature type="compositionally biased region" description="Basic and acidic residues" evidence="6">
    <location>
        <begin position="94"/>
        <end position="105"/>
    </location>
</feature>
<sequence>TAADEVHEKLGVLSEIRRDRGQISFPVDLNKLWQVHQLRSVDNLFTIVKDFPVYAFKDDKEEALENFQKLVSQFSWDVSLGVWRLNNSVKRKKGENVTRAKETRSLGDPQVPAGTNNEQIGMTNHSLCFFFNQELPSSPIKLTESCEVDQEGTSSVDPAHTDPKAVRFRVTCNRVGEHHSFSSMEAAREFGGAVQDRFGWKADMKNFDIEILLNIREKEMCVGIALTEESLHRRNITHFGPTTLRSTLAYGMLRMCNLEPADVVIDPMCGTGAISVEGGLEWPWCFHIAGDNFPMATDRSKNNVDILSRQHLDMDRWVLPVDVIHWDASRLPLKTGSVDVCITDMPFGKRIGSKKRNWELYPSCLQEMARVCRPGTGRAVLLTHDKKCMVKTLSLVNHLWKKVNIAWANVGGLHTGVFVLRRTPLAHGAGKDDILLHYPSSQPPCSP</sequence>
<dbReference type="GeneTree" id="ENSGT00530000063557"/>
<reference evidence="8" key="2">
    <citation type="submission" date="2025-09" db="UniProtKB">
        <authorList>
            <consortium name="Ensembl"/>
        </authorList>
    </citation>
    <scope>IDENTIFICATION</scope>
</reference>
<keyword evidence="3" id="KW-0808">Transferase</keyword>
<dbReference type="Ensembl" id="ENSEBUT00000006898.1">
    <property type="protein sequence ID" value="ENSEBUP00000006442.1"/>
    <property type="gene ID" value="ENSEBUG00000004221.1"/>
</dbReference>
<dbReference type="SMART" id="SM00981">
    <property type="entry name" value="THUMP"/>
    <property type="match status" value="1"/>
</dbReference>
<dbReference type="Pfam" id="PF01170">
    <property type="entry name" value="UPF0020"/>
    <property type="match status" value="1"/>
</dbReference>
<organism evidence="8 9">
    <name type="scientific">Eptatretus burgeri</name>
    <name type="common">Inshore hagfish</name>
    <dbReference type="NCBI Taxonomy" id="7764"/>
    <lineage>
        <taxon>Eukaryota</taxon>
        <taxon>Metazoa</taxon>
        <taxon>Chordata</taxon>
        <taxon>Craniata</taxon>
        <taxon>Vertebrata</taxon>
        <taxon>Cyclostomata</taxon>
        <taxon>Myxini</taxon>
        <taxon>Myxiniformes</taxon>
        <taxon>Myxinidae</taxon>
        <taxon>Eptatretinae</taxon>
        <taxon>Eptatretus</taxon>
    </lineage>
</organism>
<keyword evidence="3" id="KW-0489">Methyltransferase</keyword>
<evidence type="ECO:0000256" key="3">
    <source>
        <dbReference type="ARBA" id="ARBA00022603"/>
    </source>
</evidence>
<accession>A0A8C4NII7</accession>
<dbReference type="GO" id="GO:0043527">
    <property type="term" value="C:tRNA methyltransferase complex"/>
    <property type="evidence" value="ECO:0007669"/>
    <property type="project" value="UniProtKB-ARBA"/>
</dbReference>
<dbReference type="PANTHER" id="PTHR14911">
    <property type="entry name" value="THUMP DOMAIN-CONTAINING"/>
    <property type="match status" value="1"/>
</dbReference>
<comment type="subcellular location">
    <subcellularLocation>
        <location evidence="1">Cytoplasm</location>
    </subcellularLocation>
</comment>
<keyword evidence="5" id="KW-0694">RNA-binding</keyword>
<name>A0A8C4NII7_EPTBU</name>
<dbReference type="InterPro" id="IPR004114">
    <property type="entry name" value="THUMP_dom"/>
</dbReference>
<dbReference type="Gene3D" id="3.30.2130.30">
    <property type="match status" value="1"/>
</dbReference>
<evidence type="ECO:0000256" key="2">
    <source>
        <dbReference type="ARBA" id="ARBA00008361"/>
    </source>
</evidence>
<comment type="similarity">
    <text evidence="2">Belongs to the methyltransferase superfamily.</text>
</comment>
<dbReference type="Gene3D" id="3.40.50.150">
    <property type="entry name" value="Vaccinia Virus protein VP39"/>
    <property type="match status" value="1"/>
</dbReference>
<evidence type="ECO:0000313" key="8">
    <source>
        <dbReference type="Ensembl" id="ENSEBUP00000006442.1"/>
    </source>
</evidence>
<keyword evidence="9" id="KW-1185">Reference proteome</keyword>
<dbReference type="FunFam" id="3.40.50.150:FF:000073">
    <property type="entry name" value="THUMP domain containing 3"/>
    <property type="match status" value="1"/>
</dbReference>
<evidence type="ECO:0000256" key="5">
    <source>
        <dbReference type="PROSITE-ProRule" id="PRU00529"/>
    </source>
</evidence>
<protein>
    <submittedName>
        <fullName evidence="8">THUMP domain containing 3</fullName>
    </submittedName>
</protein>
<dbReference type="GO" id="GO:0030488">
    <property type="term" value="P:tRNA methylation"/>
    <property type="evidence" value="ECO:0007669"/>
    <property type="project" value="TreeGrafter"/>
</dbReference>
<evidence type="ECO:0000313" key="9">
    <source>
        <dbReference type="Proteomes" id="UP000694388"/>
    </source>
</evidence>
<dbReference type="SUPFAM" id="SSF143437">
    <property type="entry name" value="THUMP domain-like"/>
    <property type="match status" value="1"/>
</dbReference>
<dbReference type="GO" id="GO:0016423">
    <property type="term" value="F:tRNA (guanine) methyltransferase activity"/>
    <property type="evidence" value="ECO:0007669"/>
    <property type="project" value="TreeGrafter"/>
</dbReference>
<evidence type="ECO:0000256" key="1">
    <source>
        <dbReference type="ARBA" id="ARBA00004496"/>
    </source>
</evidence>
<dbReference type="Proteomes" id="UP000694388">
    <property type="component" value="Unplaced"/>
</dbReference>
<dbReference type="Pfam" id="PF02926">
    <property type="entry name" value="THUMP"/>
    <property type="match status" value="1"/>
</dbReference>
<dbReference type="SUPFAM" id="SSF53335">
    <property type="entry name" value="S-adenosyl-L-methionine-dependent methyltransferases"/>
    <property type="match status" value="1"/>
</dbReference>